<reference evidence="4" key="1">
    <citation type="submission" date="2023-10" db="EMBL/GenBank/DDBJ databases">
        <title>Genome assemblies of two species of porcelain crab, Petrolisthes cinctipes and Petrolisthes manimaculis (Anomura: Porcellanidae).</title>
        <authorList>
            <person name="Angst P."/>
        </authorList>
    </citation>
    <scope>NUCLEOTIDE SEQUENCE</scope>
    <source>
        <strain evidence="4">PB745_01</strain>
        <tissue evidence="4">Gill</tissue>
    </source>
</reference>
<dbReference type="Pfam" id="PF00226">
    <property type="entry name" value="DnaJ"/>
    <property type="match status" value="1"/>
</dbReference>
<dbReference type="InterPro" id="IPR018253">
    <property type="entry name" value="DnaJ_domain_CS"/>
</dbReference>
<protein>
    <recommendedName>
        <fullName evidence="3">J domain-containing protein</fullName>
    </recommendedName>
</protein>
<feature type="compositionally biased region" description="Basic and acidic residues" evidence="2">
    <location>
        <begin position="1"/>
        <end position="29"/>
    </location>
</feature>
<evidence type="ECO:0000256" key="2">
    <source>
        <dbReference type="SAM" id="MobiDB-lite"/>
    </source>
</evidence>
<dbReference type="PROSITE" id="PS50076">
    <property type="entry name" value="DNAJ_2"/>
    <property type="match status" value="1"/>
</dbReference>
<dbReference type="PROSITE" id="PS00636">
    <property type="entry name" value="DNAJ_1"/>
    <property type="match status" value="1"/>
</dbReference>
<dbReference type="GO" id="GO:0030544">
    <property type="term" value="F:Hsp70 protein binding"/>
    <property type="evidence" value="ECO:0007669"/>
    <property type="project" value="InterPro"/>
</dbReference>
<dbReference type="GO" id="GO:0051082">
    <property type="term" value="F:unfolded protein binding"/>
    <property type="evidence" value="ECO:0007669"/>
    <property type="project" value="InterPro"/>
</dbReference>
<dbReference type="Gene3D" id="1.10.287.110">
    <property type="entry name" value="DnaJ domain"/>
    <property type="match status" value="1"/>
</dbReference>
<dbReference type="InterPro" id="IPR001623">
    <property type="entry name" value="DnaJ_domain"/>
</dbReference>
<evidence type="ECO:0000313" key="5">
    <source>
        <dbReference type="Proteomes" id="UP001286313"/>
    </source>
</evidence>
<feature type="region of interest" description="Disordered" evidence="2">
    <location>
        <begin position="1"/>
        <end position="33"/>
    </location>
</feature>
<dbReference type="PANTHER" id="PTHR45168:SF3">
    <property type="entry name" value="DNAJ HEAT SHOCK PROTEIN FAMILY (HSP40) MEMBER B2"/>
    <property type="match status" value="1"/>
</dbReference>
<comment type="caution">
    <text evidence="4">The sequence shown here is derived from an EMBL/GenBank/DDBJ whole genome shotgun (WGS) entry which is preliminary data.</text>
</comment>
<dbReference type="PRINTS" id="PR00625">
    <property type="entry name" value="JDOMAIN"/>
</dbReference>
<keyword evidence="1" id="KW-0143">Chaperone</keyword>
<proteinExistence type="predicted"/>
<organism evidence="4 5">
    <name type="scientific">Petrolisthes cinctipes</name>
    <name type="common">Flat porcelain crab</name>
    <dbReference type="NCBI Taxonomy" id="88211"/>
    <lineage>
        <taxon>Eukaryota</taxon>
        <taxon>Metazoa</taxon>
        <taxon>Ecdysozoa</taxon>
        <taxon>Arthropoda</taxon>
        <taxon>Crustacea</taxon>
        <taxon>Multicrustacea</taxon>
        <taxon>Malacostraca</taxon>
        <taxon>Eumalacostraca</taxon>
        <taxon>Eucarida</taxon>
        <taxon>Decapoda</taxon>
        <taxon>Pleocyemata</taxon>
        <taxon>Anomura</taxon>
        <taxon>Galatheoidea</taxon>
        <taxon>Porcellanidae</taxon>
        <taxon>Petrolisthes</taxon>
    </lineage>
</organism>
<feature type="region of interest" description="Disordered" evidence="2">
    <location>
        <begin position="127"/>
        <end position="146"/>
    </location>
</feature>
<dbReference type="InterPro" id="IPR036869">
    <property type="entry name" value="J_dom_sf"/>
</dbReference>
<dbReference type="SMART" id="SM00271">
    <property type="entry name" value="DnaJ"/>
    <property type="match status" value="1"/>
</dbReference>
<dbReference type="AlphaFoldDB" id="A0AAE1EK56"/>
<name>A0AAE1EK56_PETCI</name>
<evidence type="ECO:0000256" key="1">
    <source>
        <dbReference type="ARBA" id="ARBA00023186"/>
    </source>
</evidence>
<sequence>MDSKCEGKGMEGGRKDSKCEGKGKGKGMEKGYCSHTTPPCQNITNYTPTPPLLYKNSTMVDYYKILEVNRSSSVAEIKKAYRRLALKWHPDKNPDNQDDATKKFKEISEAYEVLSDEKKRKIYDQFGKEGLQSGGGPGPTRARTSRTTRHHYRFDDDFADYGFPTFTFRDPEDVFREFFGGDPFRDLFNFDPFDPLENSANRRRRQGRQRGPGQQGAAQYHNNHHNSLSSTFFTPFGSLFGHSMFTPFSGLEGIEGGGGFTTFSSQSFTNLGGPGVKRSSTSTKFVNGKKITTKKVSEGGQETVMTFENDVLKSKTVNGVPQAIQY</sequence>
<dbReference type="PANTHER" id="PTHR45168">
    <property type="entry name" value="DNAJ HOMOLOG SUBFAMILY B MEMBER 2"/>
    <property type="match status" value="1"/>
</dbReference>
<feature type="region of interest" description="Disordered" evidence="2">
    <location>
        <begin position="195"/>
        <end position="224"/>
    </location>
</feature>
<evidence type="ECO:0000313" key="4">
    <source>
        <dbReference type="EMBL" id="KAK3854833.1"/>
    </source>
</evidence>
<dbReference type="Proteomes" id="UP001286313">
    <property type="component" value="Unassembled WGS sequence"/>
</dbReference>
<gene>
    <name evidence="4" type="ORF">Pcinc_038707</name>
</gene>
<feature type="domain" description="J" evidence="3">
    <location>
        <begin position="61"/>
        <end position="127"/>
    </location>
</feature>
<dbReference type="SUPFAM" id="SSF46565">
    <property type="entry name" value="Chaperone J-domain"/>
    <property type="match status" value="1"/>
</dbReference>
<evidence type="ECO:0000259" key="3">
    <source>
        <dbReference type="PROSITE" id="PS50076"/>
    </source>
</evidence>
<accession>A0AAE1EK56</accession>
<dbReference type="CDD" id="cd06257">
    <property type="entry name" value="DnaJ"/>
    <property type="match status" value="1"/>
</dbReference>
<dbReference type="EMBL" id="JAWQEG010006434">
    <property type="protein sequence ID" value="KAK3854833.1"/>
    <property type="molecule type" value="Genomic_DNA"/>
</dbReference>
<dbReference type="InterPro" id="IPR043183">
    <property type="entry name" value="DNJB2/6-like"/>
</dbReference>
<keyword evidence="5" id="KW-1185">Reference proteome</keyword>